<dbReference type="NCBIfam" id="TIGR01206">
    <property type="entry name" value="lysW"/>
    <property type="match status" value="1"/>
</dbReference>
<dbReference type="InterPro" id="IPR005906">
    <property type="entry name" value="LysW"/>
</dbReference>
<accession>A0A2H3L3Q7</accession>
<proteinExistence type="predicted"/>
<gene>
    <name evidence="1" type="ORF">A9Q02_20135</name>
</gene>
<dbReference type="PANTHER" id="PTHR40393">
    <property type="entry name" value="LYSINE BIOSYNTHESIS PROTEIN-RELATED-RELATED"/>
    <property type="match status" value="1"/>
</dbReference>
<dbReference type="Gene3D" id="2.20.28.160">
    <property type="match status" value="1"/>
</dbReference>
<dbReference type="AlphaFoldDB" id="A0A2H3L3Q7"/>
<keyword evidence="2" id="KW-1185">Reference proteome</keyword>
<dbReference type="Pfam" id="PF21344">
    <property type="entry name" value="Zn_ribbon_LysW"/>
    <property type="match status" value="1"/>
</dbReference>
<dbReference type="EMBL" id="LYXE01000176">
    <property type="protein sequence ID" value="PDV96860.1"/>
    <property type="molecule type" value="Genomic_DNA"/>
</dbReference>
<comment type="caution">
    <text evidence="1">The sequence shown here is derived from an EMBL/GenBank/DDBJ whole genome shotgun (WGS) entry which is preliminary data.</text>
</comment>
<dbReference type="OrthoDB" id="2628219at2"/>
<dbReference type="CDD" id="cd13946">
    <property type="entry name" value="LysW"/>
    <property type="match status" value="1"/>
</dbReference>
<evidence type="ECO:0000313" key="2">
    <source>
        <dbReference type="Proteomes" id="UP000220922"/>
    </source>
</evidence>
<dbReference type="PANTHER" id="PTHR40393:SF1">
    <property type="entry name" value="LYSINE BIOSYNTHESIS PROTEIN-RELATED"/>
    <property type="match status" value="1"/>
</dbReference>
<reference evidence="1 2" key="1">
    <citation type="submission" date="2016-05" db="EMBL/GenBank/DDBJ databases">
        <authorList>
            <person name="Lavstsen T."/>
            <person name="Jespersen J.S."/>
        </authorList>
    </citation>
    <scope>NUCLEOTIDE SEQUENCE [LARGE SCALE GENOMIC DNA]</scope>
    <source>
        <strain evidence="1 2">B7-9</strain>
    </source>
</reference>
<sequence length="55" mass="5805">MEAICPECGATVELPADTMTSEIVVCPECGAELEVISLDPPTLALAPEVEEDWGE</sequence>
<dbReference type="SUPFAM" id="SSF161187">
    <property type="entry name" value="YfgJ-like"/>
    <property type="match status" value="1"/>
</dbReference>
<evidence type="ECO:0000313" key="1">
    <source>
        <dbReference type="EMBL" id="PDV96860.1"/>
    </source>
</evidence>
<name>A0A2H3L3Q7_9CHLR</name>
<organism evidence="1 2">
    <name type="scientific">Candidatus Chloroploca asiatica</name>
    <dbReference type="NCBI Taxonomy" id="1506545"/>
    <lineage>
        <taxon>Bacteria</taxon>
        <taxon>Bacillati</taxon>
        <taxon>Chloroflexota</taxon>
        <taxon>Chloroflexia</taxon>
        <taxon>Chloroflexales</taxon>
        <taxon>Chloroflexineae</taxon>
        <taxon>Oscillochloridaceae</taxon>
        <taxon>Candidatus Chloroploca</taxon>
    </lineage>
</organism>
<dbReference type="RefSeq" id="WP_097655047.1">
    <property type="nucleotide sequence ID" value="NZ_LYXE01000176.1"/>
</dbReference>
<protein>
    <submittedName>
        <fullName evidence="1">Lysine biosynthesis protein LysW</fullName>
    </submittedName>
</protein>
<dbReference type="Proteomes" id="UP000220922">
    <property type="component" value="Unassembled WGS sequence"/>
</dbReference>